<protein>
    <submittedName>
        <fullName evidence="3">Putative monooxygenase</fullName>
    </submittedName>
</protein>
<dbReference type="InterPro" id="IPR041654">
    <property type="entry name" value="StyA_sbd"/>
</dbReference>
<reference evidence="3 4" key="1">
    <citation type="journal article" date="2013" name="Biodegradation">
        <title>Quantitative proteomic analysis of ibuprofen-degrading Patulibacter sp. strain I11.</title>
        <authorList>
            <person name="Almeida B."/>
            <person name="Kjeldal H."/>
            <person name="Lolas I."/>
            <person name="Knudsen A.D."/>
            <person name="Carvalho G."/>
            <person name="Nielsen K.L."/>
            <person name="Barreto Crespo M.T."/>
            <person name="Stensballe A."/>
            <person name="Nielsen J.L."/>
        </authorList>
    </citation>
    <scope>NUCLEOTIDE SEQUENCE [LARGE SCALE GENOMIC DNA]</scope>
    <source>
        <strain evidence="3 4">I11</strain>
    </source>
</reference>
<dbReference type="Proteomes" id="UP000005143">
    <property type="component" value="Unassembled WGS sequence"/>
</dbReference>
<dbReference type="SUPFAM" id="SSF51905">
    <property type="entry name" value="FAD/NAD(P)-binding domain"/>
    <property type="match status" value="1"/>
</dbReference>
<evidence type="ECO:0000259" key="2">
    <source>
        <dbReference type="Pfam" id="PF17885"/>
    </source>
</evidence>
<name>H0E1X4_9ACTN</name>
<dbReference type="Gene3D" id="3.50.50.60">
    <property type="entry name" value="FAD/NAD(P)-binding domain"/>
    <property type="match status" value="1"/>
</dbReference>
<keyword evidence="3" id="KW-0503">Monooxygenase</keyword>
<dbReference type="InterPro" id="IPR036188">
    <property type="entry name" value="FAD/NAD-bd_sf"/>
</dbReference>
<feature type="domain" description="Styrene monooxygenase StyA putative substrate binding" evidence="2">
    <location>
        <begin position="118"/>
        <end position="226"/>
    </location>
</feature>
<evidence type="ECO:0000313" key="4">
    <source>
        <dbReference type="Proteomes" id="UP000005143"/>
    </source>
</evidence>
<organism evidence="3 4">
    <name type="scientific">Patulibacter medicamentivorans</name>
    <dbReference type="NCBI Taxonomy" id="1097667"/>
    <lineage>
        <taxon>Bacteria</taxon>
        <taxon>Bacillati</taxon>
        <taxon>Actinomycetota</taxon>
        <taxon>Thermoleophilia</taxon>
        <taxon>Solirubrobacterales</taxon>
        <taxon>Patulibacteraceae</taxon>
        <taxon>Patulibacter</taxon>
    </lineage>
</organism>
<dbReference type="Gene3D" id="3.30.9.40">
    <property type="match status" value="1"/>
</dbReference>
<gene>
    <name evidence="3" type="ORF">PAI11_07860</name>
</gene>
<accession>H0E1X4</accession>
<evidence type="ECO:0000256" key="1">
    <source>
        <dbReference type="SAM" id="MobiDB-lite"/>
    </source>
</evidence>
<dbReference type="Pfam" id="PF17885">
    <property type="entry name" value="Smoa_sbd"/>
    <property type="match status" value="1"/>
</dbReference>
<dbReference type="GO" id="GO:0004497">
    <property type="term" value="F:monooxygenase activity"/>
    <property type="evidence" value="ECO:0007669"/>
    <property type="project" value="UniProtKB-KW"/>
</dbReference>
<keyword evidence="4" id="KW-1185">Reference proteome</keyword>
<proteinExistence type="predicted"/>
<feature type="region of interest" description="Disordered" evidence="1">
    <location>
        <begin position="1"/>
        <end position="27"/>
    </location>
</feature>
<sequence length="402" mass="43513">MRLYADRTPEEMRASPRLANTAGHWPNTRSRERELGIAHWDDAIRPIRELNVTVTGDLSARFTAPLELGPMAVDYRITMPRILEDFIERGGDVAYGTITAEQLEELSERHDLVVVSSGRGTMTELFPKIEERSPYQRPQRVLQVSVVDGVVGNAEALNYELVPGVGEVVLFPFHAADGENHTTLYMSAVADGPLPALLNADVAGSDGREALDRVFRTIVQEHFPASSALFDWDAFATVGPEYDIAGALTPTVRRPYAQLGNGRWVLALGDVHTVCDPLLGQGANSASASAFIVGDAVVEDHLAFDELWCRRVADRMWQRSGAAVVFTNELLRVPPAPAVVTLLAAGSVSQDVADYVASFFDVPNTAWNALASPERAEAAVQEVGGEQVLQGVRQALAGMAAA</sequence>
<evidence type="ECO:0000313" key="3">
    <source>
        <dbReference type="EMBL" id="EHN12324.1"/>
    </source>
</evidence>
<dbReference type="EMBL" id="AGUD01000034">
    <property type="protein sequence ID" value="EHN12324.1"/>
    <property type="molecule type" value="Genomic_DNA"/>
</dbReference>
<feature type="compositionally biased region" description="Basic and acidic residues" evidence="1">
    <location>
        <begin position="1"/>
        <end position="14"/>
    </location>
</feature>
<keyword evidence="3" id="KW-0560">Oxidoreductase</keyword>
<dbReference type="AlphaFoldDB" id="H0E1X4"/>
<comment type="caution">
    <text evidence="3">The sequence shown here is derived from an EMBL/GenBank/DDBJ whole genome shotgun (WGS) entry which is preliminary data.</text>
</comment>